<keyword evidence="4" id="KW-0720">Serine protease</keyword>
<comment type="caution">
    <text evidence="5">The sequence shown here is derived from an EMBL/GenBank/DDBJ whole genome shotgun (WGS) entry which is preliminary data.</text>
</comment>
<dbReference type="Gene3D" id="3.40.50.880">
    <property type="match status" value="1"/>
</dbReference>
<dbReference type="SUPFAM" id="SSF52317">
    <property type="entry name" value="Class I glutamine amidotransferase-like"/>
    <property type="match status" value="1"/>
</dbReference>
<dbReference type="Pfam" id="PF03575">
    <property type="entry name" value="Peptidase_S51"/>
    <property type="match status" value="1"/>
</dbReference>
<dbReference type="InterPro" id="IPR005320">
    <property type="entry name" value="Peptidase_S51"/>
</dbReference>
<dbReference type="Proteomes" id="UP000230611">
    <property type="component" value="Unassembled WGS sequence"/>
</dbReference>
<reference evidence="6" key="1">
    <citation type="submission" date="2017-09" db="EMBL/GenBank/DDBJ databases">
        <title>Depth-based differentiation of microbial function through sediment-hosted aquifers and enrichment of novel symbionts in the deep terrestrial subsurface.</title>
        <authorList>
            <person name="Probst A.J."/>
            <person name="Ladd B."/>
            <person name="Jarett J.K."/>
            <person name="Geller-Mcgrath D.E."/>
            <person name="Sieber C.M.K."/>
            <person name="Emerson J.B."/>
            <person name="Anantharaman K."/>
            <person name="Thomas B.C."/>
            <person name="Malmstrom R."/>
            <person name="Stieglmeier M."/>
            <person name="Klingl A."/>
            <person name="Woyke T."/>
            <person name="Ryan C.M."/>
            <person name="Banfield J.F."/>
        </authorList>
    </citation>
    <scope>NUCLEOTIDE SEQUENCE [LARGE SCALE GENOMIC DNA]</scope>
</reference>
<name>A0A2M8AJG1_9BACT</name>
<keyword evidence="3" id="KW-0378">Hydrolase</keyword>
<evidence type="ECO:0000313" key="5">
    <source>
        <dbReference type="EMBL" id="PJB17762.1"/>
    </source>
</evidence>
<evidence type="ECO:0000256" key="4">
    <source>
        <dbReference type="ARBA" id="ARBA00022825"/>
    </source>
</evidence>
<evidence type="ECO:0008006" key="7">
    <source>
        <dbReference type="Google" id="ProtNLM"/>
    </source>
</evidence>
<dbReference type="GO" id="GO:0006508">
    <property type="term" value="P:proteolysis"/>
    <property type="evidence" value="ECO:0007669"/>
    <property type="project" value="UniProtKB-KW"/>
</dbReference>
<evidence type="ECO:0000313" key="6">
    <source>
        <dbReference type="Proteomes" id="UP000230611"/>
    </source>
</evidence>
<dbReference type="PANTHER" id="PTHR20842">
    <property type="entry name" value="PROTEASE S51 ALPHA-ASPARTYL DIPEPTIDASE"/>
    <property type="match status" value="1"/>
</dbReference>
<dbReference type="GO" id="GO:0008236">
    <property type="term" value="F:serine-type peptidase activity"/>
    <property type="evidence" value="ECO:0007669"/>
    <property type="project" value="UniProtKB-KW"/>
</dbReference>
<organism evidence="5 6">
    <name type="scientific">Candidatus Falkowbacteria bacterium CG_4_9_14_3_um_filter_38_19</name>
    <dbReference type="NCBI Taxonomy" id="1974559"/>
    <lineage>
        <taxon>Bacteria</taxon>
        <taxon>Candidatus Falkowiibacteriota</taxon>
    </lineage>
</organism>
<sequence>MKKLFLASIVSNTIEKLIEILPGSSDKLAVAFIPTAADPYEDKWFVDEDRDKLKEKGFNVKDVDIKGKTEQELLEELKDVDIIFVAGGNTFYLLEKSRESGFDKIVKELIQKGVIYVGSSAGATLAGPDIEPIKTLDDPSKAPSLKSFNGLNLVDFIILPHFEEKNRKEYGEIIRENSEKGYKLIILTDNQAVVVEDEEFKIVEK</sequence>
<protein>
    <recommendedName>
        <fullName evidence="7">Peptidase S51</fullName>
    </recommendedName>
</protein>
<evidence type="ECO:0000256" key="2">
    <source>
        <dbReference type="ARBA" id="ARBA00022670"/>
    </source>
</evidence>
<keyword evidence="2" id="KW-0645">Protease</keyword>
<evidence type="ECO:0000256" key="3">
    <source>
        <dbReference type="ARBA" id="ARBA00022801"/>
    </source>
</evidence>
<evidence type="ECO:0000256" key="1">
    <source>
        <dbReference type="ARBA" id="ARBA00006534"/>
    </source>
</evidence>
<dbReference type="PANTHER" id="PTHR20842:SF0">
    <property type="entry name" value="ALPHA-ASPARTYL DIPEPTIDASE"/>
    <property type="match status" value="1"/>
</dbReference>
<accession>A0A2M8AJG1</accession>
<comment type="similarity">
    <text evidence="1">Belongs to the peptidase S51 family.</text>
</comment>
<dbReference type="EMBL" id="PFUO01000025">
    <property type="protein sequence ID" value="PJB17762.1"/>
    <property type="molecule type" value="Genomic_DNA"/>
</dbReference>
<dbReference type="AlphaFoldDB" id="A0A2M8AJG1"/>
<proteinExistence type="inferred from homology"/>
<dbReference type="InterPro" id="IPR029062">
    <property type="entry name" value="Class_I_gatase-like"/>
</dbReference>
<gene>
    <name evidence="5" type="ORF">CO116_00520</name>
</gene>